<dbReference type="Gene3D" id="1.20.1280.50">
    <property type="match status" value="1"/>
</dbReference>
<sequence>MLARLTSRLLKRDSGPRIPHTNASSSCASRLPPEILLCIFGYLRRVPPDWTTMMSLILANHRPEHISNTLRDLRATCLVCRAWRDCAATLLYSSVYLRTARQLYALLRTLNHRPASSALVRSIRLPDETRELPEHPPVSRLFSPRKRRLRNIARAVDTLLARCAQTTEIVFRVNTPNMASIHGFFATAAQLERVEFAAGPRDTIARIFRDPVHLRFPRGSLLADPPMKQLTLQGLFLGSTNELYFPELRSLHVHFCASEPGWLRNLLEHSPKLEVLYIESLFVAEMLYWDVDELRAGAASLRELRLDWSRRDIGMGFGFLARLAVLEISLRCLTREDVAFTLPPTLETLILSSRGLIFRSGTSRNTLLTAVAKVKRKLHGWKFHDTPRLSTLRLTGDVYGSRVLRDWAMVSFLFGPYCRGVNVDFEVSLLYVWALYHRYLSS</sequence>
<evidence type="ECO:0000313" key="2">
    <source>
        <dbReference type="Proteomes" id="UP000077266"/>
    </source>
</evidence>
<dbReference type="InParanoid" id="A0A165KN45"/>
<dbReference type="OrthoDB" id="3145604at2759"/>
<dbReference type="AlphaFoldDB" id="A0A165KN45"/>
<dbReference type="Proteomes" id="UP000077266">
    <property type="component" value="Unassembled WGS sequence"/>
</dbReference>
<accession>A0A165KN45</accession>
<evidence type="ECO:0000313" key="1">
    <source>
        <dbReference type="EMBL" id="KZV96597.1"/>
    </source>
</evidence>
<gene>
    <name evidence="1" type="ORF">EXIGLDRAFT_833551</name>
</gene>
<dbReference type="InterPro" id="IPR032675">
    <property type="entry name" value="LRR_dom_sf"/>
</dbReference>
<name>A0A165KN45_EXIGL</name>
<organism evidence="1 2">
    <name type="scientific">Exidia glandulosa HHB12029</name>
    <dbReference type="NCBI Taxonomy" id="1314781"/>
    <lineage>
        <taxon>Eukaryota</taxon>
        <taxon>Fungi</taxon>
        <taxon>Dikarya</taxon>
        <taxon>Basidiomycota</taxon>
        <taxon>Agaricomycotina</taxon>
        <taxon>Agaricomycetes</taxon>
        <taxon>Auriculariales</taxon>
        <taxon>Exidiaceae</taxon>
        <taxon>Exidia</taxon>
    </lineage>
</organism>
<dbReference type="CDD" id="cd09917">
    <property type="entry name" value="F-box_SF"/>
    <property type="match status" value="1"/>
</dbReference>
<proteinExistence type="predicted"/>
<protein>
    <submittedName>
        <fullName evidence="1">Uncharacterized protein</fullName>
    </submittedName>
</protein>
<dbReference type="Gene3D" id="3.80.10.10">
    <property type="entry name" value="Ribonuclease Inhibitor"/>
    <property type="match status" value="1"/>
</dbReference>
<reference evidence="1 2" key="1">
    <citation type="journal article" date="2016" name="Mol. Biol. Evol.">
        <title>Comparative Genomics of Early-Diverging Mushroom-Forming Fungi Provides Insights into the Origins of Lignocellulose Decay Capabilities.</title>
        <authorList>
            <person name="Nagy L.G."/>
            <person name="Riley R."/>
            <person name="Tritt A."/>
            <person name="Adam C."/>
            <person name="Daum C."/>
            <person name="Floudas D."/>
            <person name="Sun H."/>
            <person name="Yadav J.S."/>
            <person name="Pangilinan J."/>
            <person name="Larsson K.H."/>
            <person name="Matsuura K."/>
            <person name="Barry K."/>
            <person name="Labutti K."/>
            <person name="Kuo R."/>
            <person name="Ohm R.A."/>
            <person name="Bhattacharya S.S."/>
            <person name="Shirouzu T."/>
            <person name="Yoshinaga Y."/>
            <person name="Martin F.M."/>
            <person name="Grigoriev I.V."/>
            <person name="Hibbett D.S."/>
        </authorList>
    </citation>
    <scope>NUCLEOTIDE SEQUENCE [LARGE SCALE GENOMIC DNA]</scope>
    <source>
        <strain evidence="1 2">HHB12029</strain>
    </source>
</reference>
<keyword evidence="2" id="KW-1185">Reference proteome</keyword>
<dbReference type="SUPFAM" id="SSF52058">
    <property type="entry name" value="L domain-like"/>
    <property type="match status" value="1"/>
</dbReference>
<dbReference type="EMBL" id="KV425941">
    <property type="protein sequence ID" value="KZV96597.1"/>
    <property type="molecule type" value="Genomic_DNA"/>
</dbReference>